<proteinExistence type="predicted"/>
<evidence type="ECO:0000256" key="6">
    <source>
        <dbReference type="SAM" id="MobiDB-lite"/>
    </source>
</evidence>
<evidence type="ECO:0000313" key="9">
    <source>
        <dbReference type="Proteomes" id="UP000298061"/>
    </source>
</evidence>
<dbReference type="Gene3D" id="1.20.1740.10">
    <property type="entry name" value="Amino acid/polyamine transporter I"/>
    <property type="match status" value="1"/>
</dbReference>
<evidence type="ECO:0000256" key="1">
    <source>
        <dbReference type="ARBA" id="ARBA00004141"/>
    </source>
</evidence>
<dbReference type="PIRSF" id="PIRSF006060">
    <property type="entry name" value="AA_transporter"/>
    <property type="match status" value="1"/>
</dbReference>
<name>A0A4Z0A1G5_9AGAM</name>
<evidence type="ECO:0000256" key="3">
    <source>
        <dbReference type="ARBA" id="ARBA00022692"/>
    </source>
</evidence>
<evidence type="ECO:0008006" key="10">
    <source>
        <dbReference type="Google" id="ProtNLM"/>
    </source>
</evidence>
<keyword evidence="3 7" id="KW-0812">Transmembrane</keyword>
<feature type="transmembrane region" description="Helical" evidence="7">
    <location>
        <begin position="105"/>
        <end position="126"/>
    </location>
</feature>
<keyword evidence="5 7" id="KW-0472">Membrane</keyword>
<feature type="transmembrane region" description="Helical" evidence="7">
    <location>
        <begin position="276"/>
        <end position="298"/>
    </location>
</feature>
<organism evidence="8 9">
    <name type="scientific">Hericium alpestre</name>
    <dbReference type="NCBI Taxonomy" id="135208"/>
    <lineage>
        <taxon>Eukaryota</taxon>
        <taxon>Fungi</taxon>
        <taxon>Dikarya</taxon>
        <taxon>Basidiomycota</taxon>
        <taxon>Agaricomycotina</taxon>
        <taxon>Agaricomycetes</taxon>
        <taxon>Russulales</taxon>
        <taxon>Hericiaceae</taxon>
        <taxon>Hericium</taxon>
    </lineage>
</organism>
<feature type="region of interest" description="Disordered" evidence="6">
    <location>
        <begin position="387"/>
        <end position="417"/>
    </location>
</feature>
<evidence type="ECO:0000313" key="8">
    <source>
        <dbReference type="EMBL" id="TFY80922.1"/>
    </source>
</evidence>
<dbReference type="PANTHER" id="PTHR45649">
    <property type="entry name" value="AMINO-ACID PERMEASE BAT1"/>
    <property type="match status" value="1"/>
</dbReference>
<dbReference type="PANTHER" id="PTHR45649:SF6">
    <property type="entry name" value="GABA-SPECIFIC PERMEASE"/>
    <property type="match status" value="1"/>
</dbReference>
<dbReference type="InterPro" id="IPR002293">
    <property type="entry name" value="AA/rel_permease1"/>
</dbReference>
<dbReference type="EMBL" id="SFCI01000271">
    <property type="protein sequence ID" value="TFY80922.1"/>
    <property type="molecule type" value="Genomic_DNA"/>
</dbReference>
<dbReference type="GO" id="GO:0016020">
    <property type="term" value="C:membrane"/>
    <property type="evidence" value="ECO:0007669"/>
    <property type="project" value="UniProtKB-SubCell"/>
</dbReference>
<evidence type="ECO:0000256" key="5">
    <source>
        <dbReference type="ARBA" id="ARBA00023136"/>
    </source>
</evidence>
<feature type="transmembrane region" description="Helical" evidence="7">
    <location>
        <begin position="310"/>
        <end position="334"/>
    </location>
</feature>
<keyword evidence="2" id="KW-0813">Transport</keyword>
<feature type="transmembrane region" description="Helical" evidence="7">
    <location>
        <begin position="138"/>
        <end position="161"/>
    </location>
</feature>
<keyword evidence="4 7" id="KW-1133">Transmembrane helix</keyword>
<sequence length="417" mass="44398">MGYITATASVSWGLAVQVMAAVSMGTDSAFEPTAGQIYGIFVASLALQGVLCSSSAKYIARIQNLFTLINFLLCIVMIVGLPIATPHEFKNTAQYTFGHFEKSTGWPDGFAFILSFLAPLWTLSGLDGSVHISEEASNASIAVPATIIGATIVGGVLGWAINVAVAFNMGTDLAALIDNPIGQPMATILMNSFGKTGALVIWVFVILTQFMIGVNVVIVASRQAYAFSRDGALLFSRFIRRINGRTHTPVVAVWFVITVAMVVGLLAFAGPAAVNAIFSLGVVGFFLADSIPISARFLGKNEFRPGPFTLGKFGLPVAVVAVLWMWFMIIILMFPPSPNPTATTMNYIVVVSGSVILLSLTYYFCPKYGGRYWFKGPIRTVDDSVMSDESTSVSQDGDPEKEAGEKYDGGGASGVVV</sequence>
<evidence type="ECO:0000256" key="4">
    <source>
        <dbReference type="ARBA" id="ARBA00022989"/>
    </source>
</evidence>
<evidence type="ECO:0000256" key="7">
    <source>
        <dbReference type="SAM" id="Phobius"/>
    </source>
</evidence>
<feature type="transmembrane region" description="Helical" evidence="7">
    <location>
        <begin position="36"/>
        <end position="53"/>
    </location>
</feature>
<feature type="compositionally biased region" description="Basic and acidic residues" evidence="6">
    <location>
        <begin position="398"/>
        <end position="408"/>
    </location>
</feature>
<dbReference type="AlphaFoldDB" id="A0A4Z0A1G5"/>
<feature type="transmembrane region" description="Helical" evidence="7">
    <location>
        <begin position="65"/>
        <end position="85"/>
    </location>
</feature>
<comment type="subcellular location">
    <subcellularLocation>
        <location evidence="1">Membrane</location>
        <topology evidence="1">Multi-pass membrane protein</topology>
    </subcellularLocation>
</comment>
<accession>A0A4Z0A1G5</accession>
<dbReference type="STRING" id="135208.A0A4Z0A1G5"/>
<protein>
    <recommendedName>
        <fullName evidence="10">Amino acid permease/ SLC12A domain-containing protein</fullName>
    </recommendedName>
</protein>
<feature type="transmembrane region" description="Helical" evidence="7">
    <location>
        <begin position="199"/>
        <end position="220"/>
    </location>
</feature>
<evidence type="ECO:0000256" key="2">
    <source>
        <dbReference type="ARBA" id="ARBA00022448"/>
    </source>
</evidence>
<dbReference type="GO" id="GO:0022857">
    <property type="term" value="F:transmembrane transporter activity"/>
    <property type="evidence" value="ECO:0007669"/>
    <property type="project" value="InterPro"/>
</dbReference>
<dbReference type="OrthoDB" id="4476201at2759"/>
<dbReference type="Pfam" id="PF13520">
    <property type="entry name" value="AA_permease_2"/>
    <property type="match status" value="1"/>
</dbReference>
<feature type="transmembrane region" description="Helical" evidence="7">
    <location>
        <begin position="346"/>
        <end position="365"/>
    </location>
</feature>
<dbReference type="Proteomes" id="UP000298061">
    <property type="component" value="Unassembled WGS sequence"/>
</dbReference>
<gene>
    <name evidence="8" type="ORF">EWM64_g3091</name>
</gene>
<feature type="transmembrane region" description="Helical" evidence="7">
    <location>
        <begin position="250"/>
        <end position="270"/>
    </location>
</feature>
<reference evidence="8 9" key="1">
    <citation type="submission" date="2019-02" db="EMBL/GenBank/DDBJ databases">
        <title>Genome sequencing of the rare red list fungi Hericium alpestre (H. flagellum).</title>
        <authorList>
            <person name="Buettner E."/>
            <person name="Kellner H."/>
        </authorList>
    </citation>
    <scope>NUCLEOTIDE SEQUENCE [LARGE SCALE GENOMIC DNA]</scope>
    <source>
        <strain evidence="8 9">DSM 108284</strain>
    </source>
</reference>
<keyword evidence="9" id="KW-1185">Reference proteome</keyword>
<comment type="caution">
    <text evidence="8">The sequence shown here is derived from an EMBL/GenBank/DDBJ whole genome shotgun (WGS) entry which is preliminary data.</text>
</comment>